<proteinExistence type="predicted"/>
<dbReference type="GeneID" id="93421602"/>
<accession>A0A379G4M5</accession>
<protein>
    <recommendedName>
        <fullName evidence="4">Type 1 fimbrial protein</fullName>
    </recommendedName>
</protein>
<sequence>MDCSVKKIVVTAFSFIALISSFTSYASKDSGVKQLASGTITFTGAIVAAPCIITKIEQSIDTKCWNEEGKVKTSSMDIKKISEKKTQLPNQQGVQYFKWINKENKTGIYTVIYD</sequence>
<dbReference type="AlphaFoldDB" id="A0A379G4M5"/>
<reference evidence="2 3" key="1">
    <citation type="submission" date="2018-06" db="EMBL/GenBank/DDBJ databases">
        <authorList>
            <consortium name="Pathogen Informatics"/>
            <person name="Doyle S."/>
        </authorList>
    </citation>
    <scope>NUCLEOTIDE SEQUENCE [LARGE SCALE GENOMIC DNA]</scope>
    <source>
        <strain evidence="2 3">NCTC12026</strain>
    </source>
</reference>
<dbReference type="OrthoDB" id="6458927at2"/>
<dbReference type="RefSeq" id="WP_006815454.1">
    <property type="nucleotide sequence ID" value="NZ_AP018946.1"/>
</dbReference>
<dbReference type="Proteomes" id="UP000255129">
    <property type="component" value="Unassembled WGS sequence"/>
</dbReference>
<keyword evidence="1" id="KW-0732">Signal</keyword>
<feature type="chain" id="PRO_5016739037" description="Type 1 fimbrial protein" evidence="1">
    <location>
        <begin position="27"/>
        <end position="114"/>
    </location>
</feature>
<evidence type="ECO:0000256" key="1">
    <source>
        <dbReference type="SAM" id="SignalP"/>
    </source>
</evidence>
<evidence type="ECO:0000313" key="2">
    <source>
        <dbReference type="EMBL" id="SUC35928.1"/>
    </source>
</evidence>
<organism evidence="2 3">
    <name type="scientific">Providencia rustigianii</name>
    <dbReference type="NCBI Taxonomy" id="158850"/>
    <lineage>
        <taxon>Bacteria</taxon>
        <taxon>Pseudomonadati</taxon>
        <taxon>Pseudomonadota</taxon>
        <taxon>Gammaproteobacteria</taxon>
        <taxon>Enterobacterales</taxon>
        <taxon>Morganellaceae</taxon>
        <taxon>Providencia</taxon>
    </lineage>
</organism>
<gene>
    <name evidence="2" type="ORF">NCTC12026_02330</name>
</gene>
<evidence type="ECO:0008006" key="4">
    <source>
        <dbReference type="Google" id="ProtNLM"/>
    </source>
</evidence>
<evidence type="ECO:0000313" key="3">
    <source>
        <dbReference type="Proteomes" id="UP000255129"/>
    </source>
</evidence>
<dbReference type="EMBL" id="UGUA01000002">
    <property type="protein sequence ID" value="SUC35928.1"/>
    <property type="molecule type" value="Genomic_DNA"/>
</dbReference>
<feature type="signal peptide" evidence="1">
    <location>
        <begin position="1"/>
        <end position="26"/>
    </location>
</feature>
<name>A0A379G4M5_9GAMM</name>